<dbReference type="SUPFAM" id="SSF52283">
    <property type="entry name" value="Formate/glycerate dehydrogenase catalytic domain-like"/>
    <property type="match status" value="1"/>
</dbReference>
<dbReference type="HOGENOM" id="CLU_019796_1_2_0"/>
<dbReference type="PROSITE" id="PS00671">
    <property type="entry name" value="D_2_HYDROXYACID_DH_3"/>
    <property type="match status" value="1"/>
</dbReference>
<evidence type="ECO:0000259" key="6">
    <source>
        <dbReference type="Pfam" id="PF02826"/>
    </source>
</evidence>
<evidence type="ECO:0000256" key="3">
    <source>
        <dbReference type="ARBA" id="ARBA00023027"/>
    </source>
</evidence>
<keyword evidence="2 4" id="KW-0560">Oxidoreductase</keyword>
<dbReference type="GO" id="GO:0051287">
    <property type="term" value="F:NAD binding"/>
    <property type="evidence" value="ECO:0007669"/>
    <property type="project" value="InterPro"/>
</dbReference>
<dbReference type="Pfam" id="PF00389">
    <property type="entry name" value="2-Hacid_dh"/>
    <property type="match status" value="1"/>
</dbReference>
<evidence type="ECO:0000313" key="7">
    <source>
        <dbReference type="EMBL" id="ADV61273.1"/>
    </source>
</evidence>
<evidence type="ECO:0000256" key="4">
    <source>
        <dbReference type="RuleBase" id="RU003719"/>
    </source>
</evidence>
<dbReference type="PANTHER" id="PTHR10996">
    <property type="entry name" value="2-HYDROXYACID DEHYDROGENASE-RELATED"/>
    <property type="match status" value="1"/>
</dbReference>
<evidence type="ECO:0000256" key="2">
    <source>
        <dbReference type="ARBA" id="ARBA00023002"/>
    </source>
</evidence>
<dbReference type="RefSeq" id="WP_013563562.1">
    <property type="nucleotide sequence ID" value="NC_014962.1"/>
</dbReference>
<evidence type="ECO:0000313" key="8">
    <source>
        <dbReference type="Proteomes" id="UP000008631"/>
    </source>
</evidence>
<dbReference type="Pfam" id="PF02826">
    <property type="entry name" value="2-Hacid_dh_C"/>
    <property type="match status" value="1"/>
</dbReference>
<name>E8R167_ISOPI</name>
<dbReference type="eggNOG" id="COG1052">
    <property type="taxonomic scope" value="Bacteria"/>
</dbReference>
<dbReference type="InterPro" id="IPR006140">
    <property type="entry name" value="D-isomer_DH_NAD-bd"/>
</dbReference>
<dbReference type="Gene3D" id="3.40.50.720">
    <property type="entry name" value="NAD(P)-binding Rossmann-like Domain"/>
    <property type="match status" value="2"/>
</dbReference>
<dbReference type="InParanoid" id="E8R167"/>
<dbReference type="AlphaFoldDB" id="E8R167"/>
<dbReference type="InterPro" id="IPR029753">
    <property type="entry name" value="D-isomer_DH_CS"/>
</dbReference>
<organism evidence="7 8">
    <name type="scientific">Isosphaera pallida (strain ATCC 43644 / DSM 9630 / IS1B)</name>
    <dbReference type="NCBI Taxonomy" id="575540"/>
    <lineage>
        <taxon>Bacteria</taxon>
        <taxon>Pseudomonadati</taxon>
        <taxon>Planctomycetota</taxon>
        <taxon>Planctomycetia</taxon>
        <taxon>Isosphaerales</taxon>
        <taxon>Isosphaeraceae</taxon>
        <taxon>Isosphaera</taxon>
    </lineage>
</organism>
<dbReference type="SUPFAM" id="SSF51735">
    <property type="entry name" value="NAD(P)-binding Rossmann-fold domains"/>
    <property type="match status" value="1"/>
</dbReference>
<protein>
    <submittedName>
        <fullName evidence="7">D-isomer specific 2-hydroxyacid dehydrogenase NAD-binding protein</fullName>
        <ecNumber evidence="7">1.1.1.26</ecNumber>
    </submittedName>
</protein>
<dbReference type="GO" id="GO:0030267">
    <property type="term" value="F:glyoxylate reductase (NADPH) activity"/>
    <property type="evidence" value="ECO:0007669"/>
    <property type="project" value="TreeGrafter"/>
</dbReference>
<dbReference type="KEGG" id="ipa:Isop_0682"/>
<evidence type="ECO:0000259" key="5">
    <source>
        <dbReference type="Pfam" id="PF00389"/>
    </source>
</evidence>
<sequence length="344" mass="35905">MPQRVFITRLLPDPGLSVVAAAADEVDHHALDEALPADEIRRRVVGASAMICMLTDAIDATILEAAAQGGCGLVANVAAGYNNIDVAAATRLGILVTNTPGVLTEATADLAFALILAVARRVVEGDRVMRRGAFTGWSPFYMLGTEVSGSTLGLIGPGRIAEAVARRARGFGMALIHHGRRPAPALEALGSRPVALNDLLETADFVSLHTPLTPDTHHLINASALARMKPTAILINTARGPVVDEAALVEALRRGQIAGAGLDVYEREPLMAEGLAECPNTVLLPHLGSATRTTRGAMAATAAANVAAWLRGERPPHLVNPEVWEARAVKGTADVGRSGTHGNT</sequence>
<dbReference type="PANTHER" id="PTHR10996:SF283">
    <property type="entry name" value="GLYOXYLATE_HYDROXYPYRUVATE REDUCTASE B"/>
    <property type="match status" value="1"/>
</dbReference>
<dbReference type="PROSITE" id="PS00670">
    <property type="entry name" value="D_2_HYDROXYACID_DH_2"/>
    <property type="match status" value="1"/>
</dbReference>
<keyword evidence="8" id="KW-1185">Reference proteome</keyword>
<accession>E8R167</accession>
<feature type="domain" description="D-isomer specific 2-hydroxyacid dehydrogenase NAD-binding" evidence="6">
    <location>
        <begin position="112"/>
        <end position="288"/>
    </location>
</feature>
<dbReference type="EC" id="1.1.1.26" evidence="7"/>
<dbReference type="Proteomes" id="UP000008631">
    <property type="component" value="Chromosome"/>
</dbReference>
<dbReference type="InterPro" id="IPR036291">
    <property type="entry name" value="NAD(P)-bd_dom_sf"/>
</dbReference>
<dbReference type="OrthoDB" id="277029at2"/>
<dbReference type="CDD" id="cd05301">
    <property type="entry name" value="GDH"/>
    <property type="match status" value="1"/>
</dbReference>
<dbReference type="EMBL" id="CP002353">
    <property type="protein sequence ID" value="ADV61273.1"/>
    <property type="molecule type" value="Genomic_DNA"/>
</dbReference>
<dbReference type="GO" id="GO:0005829">
    <property type="term" value="C:cytosol"/>
    <property type="evidence" value="ECO:0007669"/>
    <property type="project" value="TreeGrafter"/>
</dbReference>
<dbReference type="FunCoup" id="E8R167">
    <property type="interactions" value="349"/>
</dbReference>
<dbReference type="InterPro" id="IPR006139">
    <property type="entry name" value="D-isomer_2_OHA_DH_cat_dom"/>
</dbReference>
<dbReference type="GO" id="GO:0047964">
    <property type="term" value="F:glyoxylate reductase (NADH) activity"/>
    <property type="evidence" value="ECO:0007669"/>
    <property type="project" value="UniProtKB-EC"/>
</dbReference>
<comment type="similarity">
    <text evidence="1 4">Belongs to the D-isomer specific 2-hydroxyacid dehydrogenase family.</text>
</comment>
<reference evidence="7 8" key="2">
    <citation type="journal article" date="2011" name="Stand. Genomic Sci.">
        <title>Complete genome sequence of Isosphaera pallida type strain (IS1B).</title>
        <authorList>
            <consortium name="US DOE Joint Genome Institute (JGI-PGF)"/>
            <person name="Goker M."/>
            <person name="Cleland D."/>
            <person name="Saunders E."/>
            <person name="Lapidus A."/>
            <person name="Nolan M."/>
            <person name="Lucas S."/>
            <person name="Hammon N."/>
            <person name="Deshpande S."/>
            <person name="Cheng J.F."/>
            <person name="Tapia R."/>
            <person name="Han C."/>
            <person name="Goodwin L."/>
            <person name="Pitluck S."/>
            <person name="Liolios K."/>
            <person name="Pagani I."/>
            <person name="Ivanova N."/>
            <person name="Mavromatis K."/>
            <person name="Pati A."/>
            <person name="Chen A."/>
            <person name="Palaniappan K."/>
            <person name="Land M."/>
            <person name="Hauser L."/>
            <person name="Chang Y.J."/>
            <person name="Jeffries C.D."/>
            <person name="Detter J.C."/>
            <person name="Beck B."/>
            <person name="Woyke T."/>
            <person name="Bristow J."/>
            <person name="Eisen J.A."/>
            <person name="Markowitz V."/>
            <person name="Hugenholtz P."/>
            <person name="Kyrpides N.C."/>
            <person name="Klenk H.P."/>
        </authorList>
    </citation>
    <scope>NUCLEOTIDE SEQUENCE [LARGE SCALE GENOMIC DNA]</scope>
    <source>
        <strain evidence="8">ATCC 43644 / DSM 9630 / IS1B</strain>
    </source>
</reference>
<dbReference type="InterPro" id="IPR050223">
    <property type="entry name" value="D-isomer_2-hydroxyacid_DH"/>
</dbReference>
<dbReference type="FunFam" id="3.40.50.720:FF:000203">
    <property type="entry name" value="D-3-phosphoglycerate dehydrogenase (SerA)"/>
    <property type="match status" value="1"/>
</dbReference>
<evidence type="ECO:0000256" key="1">
    <source>
        <dbReference type="ARBA" id="ARBA00005854"/>
    </source>
</evidence>
<proteinExistence type="inferred from homology"/>
<dbReference type="STRING" id="575540.Isop_0682"/>
<reference key="1">
    <citation type="submission" date="2010-11" db="EMBL/GenBank/DDBJ databases">
        <title>The complete sequence of chromosome of Isophaera pallida ATCC 43644.</title>
        <authorList>
            <consortium name="US DOE Joint Genome Institute (JGI-PGF)"/>
            <person name="Lucas S."/>
            <person name="Copeland A."/>
            <person name="Lapidus A."/>
            <person name="Bruce D."/>
            <person name="Goodwin L."/>
            <person name="Pitluck S."/>
            <person name="Kyrpides N."/>
            <person name="Mavromatis K."/>
            <person name="Pagani I."/>
            <person name="Ivanova N."/>
            <person name="Saunders E."/>
            <person name="Brettin T."/>
            <person name="Detter J.C."/>
            <person name="Han C."/>
            <person name="Tapia R."/>
            <person name="Land M."/>
            <person name="Hauser L."/>
            <person name="Markowitz V."/>
            <person name="Cheng J.-F."/>
            <person name="Hugenholtz P."/>
            <person name="Woyke T."/>
            <person name="Wu D."/>
            <person name="Eisen J.A."/>
        </authorList>
    </citation>
    <scope>NUCLEOTIDE SEQUENCE</scope>
    <source>
        <strain>ATCC 43644</strain>
    </source>
</reference>
<feature type="domain" description="D-isomer specific 2-hydroxyacid dehydrogenase catalytic" evidence="5">
    <location>
        <begin position="25"/>
        <end position="320"/>
    </location>
</feature>
<dbReference type="GO" id="GO:0016618">
    <property type="term" value="F:hydroxypyruvate reductase [NAD(P)H] activity"/>
    <property type="evidence" value="ECO:0007669"/>
    <property type="project" value="TreeGrafter"/>
</dbReference>
<keyword evidence="3" id="KW-0520">NAD</keyword>
<gene>
    <name evidence="7" type="ordered locus">Isop_0682</name>
</gene>